<dbReference type="Proteomes" id="UP000187485">
    <property type="component" value="Unassembled WGS sequence"/>
</dbReference>
<dbReference type="InterPro" id="IPR000249">
    <property type="entry name" value="BMC_dom"/>
</dbReference>
<comment type="subcellular location">
    <subcellularLocation>
        <location evidence="1">Bacterial microcompartment</location>
    </subcellularLocation>
</comment>
<dbReference type="RefSeq" id="WP_075858354.1">
    <property type="nucleotide sequence ID" value="NZ_BDJK01000006.1"/>
</dbReference>
<accession>A0A1L8CSX1</accession>
<keyword evidence="2" id="KW-1283">Bacterial microcompartment</keyword>
<dbReference type="InterPro" id="IPR044872">
    <property type="entry name" value="CcmK/CsoS1_BMC"/>
</dbReference>
<keyword evidence="7" id="KW-1185">Reference proteome</keyword>
<feature type="region of interest" description="Disordered" evidence="4">
    <location>
        <begin position="99"/>
        <end position="118"/>
    </location>
</feature>
<protein>
    <submittedName>
        <fullName evidence="6">Microcompartment protein</fullName>
    </submittedName>
</protein>
<dbReference type="InterPro" id="IPR037233">
    <property type="entry name" value="CcmK-like_sf"/>
</dbReference>
<dbReference type="Gene3D" id="3.30.70.1710">
    <property type="match status" value="1"/>
</dbReference>
<name>A0A1L8CSX1_9THEO</name>
<comment type="caution">
    <text evidence="6">The sequence shown here is derived from an EMBL/GenBank/DDBJ whole genome shotgun (WGS) entry which is preliminary data.</text>
</comment>
<gene>
    <name evidence="6" type="ORF">cpu_04290</name>
</gene>
<dbReference type="SMART" id="SM00877">
    <property type="entry name" value="BMC"/>
    <property type="match status" value="1"/>
</dbReference>
<evidence type="ECO:0000313" key="6">
    <source>
        <dbReference type="EMBL" id="GAV21919.1"/>
    </source>
</evidence>
<sequence length="118" mass="12459">MDKALGLIEAIGYSTAMTALDAAVKAANVSFLGFERVIGVGKKISVTLKLEGEVAAVKAAVDAGVAAAQKVGEVLTSHVIPRPHLELDKIIFSAETKESLVKTPEKEESKNKENKKAK</sequence>
<evidence type="ECO:0000259" key="5">
    <source>
        <dbReference type="PROSITE" id="PS51930"/>
    </source>
</evidence>
<evidence type="ECO:0000256" key="2">
    <source>
        <dbReference type="ARBA" id="ARBA00024446"/>
    </source>
</evidence>
<dbReference type="EMBL" id="BDJK01000006">
    <property type="protein sequence ID" value="GAV21919.1"/>
    <property type="molecule type" value="Genomic_DNA"/>
</dbReference>
<evidence type="ECO:0000256" key="4">
    <source>
        <dbReference type="SAM" id="MobiDB-lite"/>
    </source>
</evidence>
<dbReference type="CDD" id="cd07045">
    <property type="entry name" value="BMC_CcmK_like"/>
    <property type="match status" value="1"/>
</dbReference>
<dbReference type="PROSITE" id="PS51930">
    <property type="entry name" value="BMC_2"/>
    <property type="match status" value="1"/>
</dbReference>
<feature type="domain" description="BMC" evidence="5">
    <location>
        <begin position="4"/>
        <end position="92"/>
    </location>
</feature>
<dbReference type="AlphaFoldDB" id="A0A1L8CSX1"/>
<comment type="similarity">
    <text evidence="3">Belongs to the bacterial microcompartments protein family.</text>
</comment>
<organism evidence="6 7">
    <name type="scientific">Carboxydothermus pertinax</name>
    <dbReference type="NCBI Taxonomy" id="870242"/>
    <lineage>
        <taxon>Bacteria</taxon>
        <taxon>Bacillati</taxon>
        <taxon>Bacillota</taxon>
        <taxon>Clostridia</taxon>
        <taxon>Thermoanaerobacterales</taxon>
        <taxon>Thermoanaerobacteraceae</taxon>
        <taxon>Carboxydothermus</taxon>
    </lineage>
</organism>
<dbReference type="GO" id="GO:0031469">
    <property type="term" value="C:bacterial microcompartment"/>
    <property type="evidence" value="ECO:0007669"/>
    <property type="project" value="UniProtKB-SubCell"/>
</dbReference>
<evidence type="ECO:0000256" key="3">
    <source>
        <dbReference type="PROSITE-ProRule" id="PRU01278"/>
    </source>
</evidence>
<dbReference type="STRING" id="870242.cpu_04290"/>
<dbReference type="PANTHER" id="PTHR33941">
    <property type="entry name" value="PROPANEDIOL UTILIZATION PROTEIN PDUA"/>
    <property type="match status" value="1"/>
</dbReference>
<dbReference type="InterPro" id="IPR050575">
    <property type="entry name" value="BMC_shell"/>
</dbReference>
<evidence type="ECO:0000313" key="7">
    <source>
        <dbReference type="Proteomes" id="UP000187485"/>
    </source>
</evidence>
<reference evidence="7" key="1">
    <citation type="submission" date="2016-12" db="EMBL/GenBank/DDBJ databases">
        <title>Draft Genome Sequences od Carboxydothermus pertinax and islandicus, Hydrogenogenic Carboxydotrophic Bacteria.</title>
        <authorList>
            <person name="Fukuyama Y."/>
            <person name="Ohmae K."/>
            <person name="Yoneda Y."/>
            <person name="Yoshida T."/>
            <person name="Sako Y."/>
        </authorList>
    </citation>
    <scope>NUCLEOTIDE SEQUENCE [LARGE SCALE GENOMIC DNA]</scope>
    <source>
        <strain evidence="7">Ug1</strain>
    </source>
</reference>
<dbReference type="SUPFAM" id="SSF143414">
    <property type="entry name" value="CcmK-like"/>
    <property type="match status" value="1"/>
</dbReference>
<proteinExistence type="inferred from homology"/>
<dbReference type="PANTHER" id="PTHR33941:SF11">
    <property type="entry name" value="BACTERIAL MICROCOMPARTMENT SHELL PROTEIN PDUJ"/>
    <property type="match status" value="1"/>
</dbReference>
<evidence type="ECO:0000256" key="1">
    <source>
        <dbReference type="ARBA" id="ARBA00024322"/>
    </source>
</evidence>
<dbReference type="OrthoDB" id="9812608at2"/>
<dbReference type="Pfam" id="PF00936">
    <property type="entry name" value="BMC"/>
    <property type="match status" value="1"/>
</dbReference>